<evidence type="ECO:0000313" key="3">
    <source>
        <dbReference type="Proteomes" id="UP000642673"/>
    </source>
</evidence>
<gene>
    <name evidence="2" type="ORF">GCM10010347_23770</name>
</gene>
<name>A0ABQ3EV05_9ACTN</name>
<accession>A0ABQ3EV05</accession>
<reference evidence="3" key="1">
    <citation type="journal article" date="2019" name="Int. J. Syst. Evol. Microbiol.">
        <title>The Global Catalogue of Microorganisms (GCM) 10K type strain sequencing project: providing services to taxonomists for standard genome sequencing and annotation.</title>
        <authorList>
            <consortium name="The Broad Institute Genomics Platform"/>
            <consortium name="The Broad Institute Genome Sequencing Center for Infectious Disease"/>
            <person name="Wu L."/>
            <person name="Ma J."/>
        </authorList>
    </citation>
    <scope>NUCLEOTIDE SEQUENCE [LARGE SCALE GENOMIC DNA]</scope>
    <source>
        <strain evidence="3">JCM 4738</strain>
    </source>
</reference>
<protein>
    <recommendedName>
        <fullName evidence="4">Transposase</fullName>
    </recommendedName>
</protein>
<organism evidence="2 3">
    <name type="scientific">Streptomyces cirratus</name>
    <dbReference type="NCBI Taxonomy" id="68187"/>
    <lineage>
        <taxon>Bacteria</taxon>
        <taxon>Bacillati</taxon>
        <taxon>Actinomycetota</taxon>
        <taxon>Actinomycetes</taxon>
        <taxon>Kitasatosporales</taxon>
        <taxon>Streptomycetaceae</taxon>
        <taxon>Streptomyces</taxon>
    </lineage>
</organism>
<evidence type="ECO:0008006" key="4">
    <source>
        <dbReference type="Google" id="ProtNLM"/>
    </source>
</evidence>
<evidence type="ECO:0000256" key="1">
    <source>
        <dbReference type="SAM" id="MobiDB-lite"/>
    </source>
</evidence>
<proteinExistence type="predicted"/>
<sequence>MVGVDASDEVEQVIDALYVSPPAGFTAARDAAAAGFKAAGDKAAAKRVAGLRRPTLAAWASNTLVRADPEEVAQFLQLGQALREAHRALDGEQLRALSHQQHVVIGALAREAVRLAQEAGTPVSEAVEREVEQILHTVLADPAAAGDWASGRLSKPPPPVTQFPAPSPDAVTARRGRPERSADREAERQADLEAERAVAAREEELRAAEEARERALERVAEADAEVERLERDAARARAAREQAHAGLAAAEKQRRAADRAARPAPE</sequence>
<feature type="region of interest" description="Disordered" evidence="1">
    <location>
        <begin position="147"/>
        <end position="266"/>
    </location>
</feature>
<comment type="caution">
    <text evidence="2">The sequence shown here is derived from an EMBL/GenBank/DDBJ whole genome shotgun (WGS) entry which is preliminary data.</text>
</comment>
<dbReference type="Proteomes" id="UP000642673">
    <property type="component" value="Unassembled WGS sequence"/>
</dbReference>
<feature type="compositionally biased region" description="Pro residues" evidence="1">
    <location>
        <begin position="155"/>
        <end position="167"/>
    </location>
</feature>
<dbReference type="EMBL" id="BMVP01000003">
    <property type="protein sequence ID" value="GHB53057.1"/>
    <property type="molecule type" value="Genomic_DNA"/>
</dbReference>
<feature type="compositionally biased region" description="Basic and acidic residues" evidence="1">
    <location>
        <begin position="176"/>
        <end position="243"/>
    </location>
</feature>
<evidence type="ECO:0000313" key="2">
    <source>
        <dbReference type="EMBL" id="GHB53057.1"/>
    </source>
</evidence>
<keyword evidence="3" id="KW-1185">Reference proteome</keyword>
<feature type="compositionally biased region" description="Basic and acidic residues" evidence="1">
    <location>
        <begin position="251"/>
        <end position="266"/>
    </location>
</feature>